<dbReference type="InterPro" id="IPR050384">
    <property type="entry name" value="Endophilin_SH3RF"/>
</dbReference>
<keyword evidence="6" id="KW-1185">Reference proteome</keyword>
<dbReference type="EMBL" id="JANBUL010000337">
    <property type="protein sequence ID" value="KAJ2776744.1"/>
    <property type="molecule type" value="Genomic_DNA"/>
</dbReference>
<evidence type="ECO:0000313" key="5">
    <source>
        <dbReference type="EMBL" id="KAJ2776744.1"/>
    </source>
</evidence>
<dbReference type="CDD" id="cd00174">
    <property type="entry name" value="SH3"/>
    <property type="match status" value="1"/>
</dbReference>
<feature type="compositionally biased region" description="Low complexity" evidence="3">
    <location>
        <begin position="75"/>
        <end position="100"/>
    </location>
</feature>
<accession>A0A9W8H2Y7</accession>
<evidence type="ECO:0000256" key="1">
    <source>
        <dbReference type="ARBA" id="ARBA00022443"/>
    </source>
</evidence>
<dbReference type="OrthoDB" id="1716625at2759"/>
<dbReference type="PROSITE" id="PS50002">
    <property type="entry name" value="SH3"/>
    <property type="match status" value="2"/>
</dbReference>
<gene>
    <name evidence="5" type="ORF">H4R18_005514</name>
</gene>
<protein>
    <recommendedName>
        <fullName evidence="4">SH3 domain-containing protein</fullName>
    </recommendedName>
</protein>
<dbReference type="Proteomes" id="UP001140217">
    <property type="component" value="Unassembled WGS sequence"/>
</dbReference>
<evidence type="ECO:0000256" key="2">
    <source>
        <dbReference type="PROSITE-ProRule" id="PRU00192"/>
    </source>
</evidence>
<sequence>MSPPTPADPRRPEMAQRASNPFGAARPPEEQDPPHKSLHDIFGQSLEVDDSDSSDDNGWDRDDSSDDDDDDDDAAAAPKPASVAATAAAAAARPASPQSSNISFNTAFAQPADNTNANNTNNKPDGETNPFLGLLSAAAAAAAAANTTTTAAAAAAAAAPAAEEQQHDAGDPPKPEPATVRVRALYPYTPDDAAELRLEAGSLVETRPPPEGASAGVHGEPEWMYGELLAEADEGDGWRASGSRGWFPADYAETLGPAGSRAWLKSNARFGAAKYDYAPQHEDELAVAAGDRVRVLDGDPADGWWKVRKIQDRTSGMLPAIYVELDKE</sequence>
<evidence type="ECO:0000256" key="3">
    <source>
        <dbReference type="SAM" id="MobiDB-lite"/>
    </source>
</evidence>
<dbReference type="SUPFAM" id="SSF50044">
    <property type="entry name" value="SH3-domain"/>
    <property type="match status" value="2"/>
</dbReference>
<feature type="domain" description="SH3" evidence="4">
    <location>
        <begin position="266"/>
        <end position="328"/>
    </location>
</feature>
<feature type="compositionally biased region" description="Acidic residues" evidence="3">
    <location>
        <begin position="47"/>
        <end position="74"/>
    </location>
</feature>
<feature type="compositionally biased region" description="Basic and acidic residues" evidence="3">
    <location>
        <begin position="27"/>
        <end position="39"/>
    </location>
</feature>
<dbReference type="AlphaFoldDB" id="A0A9W8H2Y7"/>
<feature type="region of interest" description="Disordered" evidence="3">
    <location>
        <begin position="156"/>
        <end position="178"/>
    </location>
</feature>
<dbReference type="PRINTS" id="PR00452">
    <property type="entry name" value="SH3DOMAIN"/>
</dbReference>
<dbReference type="PANTHER" id="PTHR14167:SF116">
    <property type="entry name" value="CAP, ISOFORM AC"/>
    <property type="match status" value="1"/>
</dbReference>
<dbReference type="InterPro" id="IPR001452">
    <property type="entry name" value="SH3_domain"/>
</dbReference>
<comment type="caution">
    <text evidence="5">The sequence shown here is derived from an EMBL/GenBank/DDBJ whole genome shotgun (WGS) entry which is preliminary data.</text>
</comment>
<evidence type="ECO:0000259" key="4">
    <source>
        <dbReference type="PROSITE" id="PS50002"/>
    </source>
</evidence>
<dbReference type="PANTHER" id="PTHR14167">
    <property type="entry name" value="SH3 DOMAIN-CONTAINING"/>
    <property type="match status" value="1"/>
</dbReference>
<name>A0A9W8H2Y7_9FUNG</name>
<proteinExistence type="predicted"/>
<feature type="domain" description="SH3" evidence="4">
    <location>
        <begin position="177"/>
        <end position="257"/>
    </location>
</feature>
<dbReference type="SMART" id="SM00326">
    <property type="entry name" value="SH3"/>
    <property type="match status" value="2"/>
</dbReference>
<reference evidence="5" key="1">
    <citation type="submission" date="2022-07" db="EMBL/GenBank/DDBJ databases">
        <title>Phylogenomic reconstructions and comparative analyses of Kickxellomycotina fungi.</title>
        <authorList>
            <person name="Reynolds N.K."/>
            <person name="Stajich J.E."/>
            <person name="Barry K."/>
            <person name="Grigoriev I.V."/>
            <person name="Crous P."/>
            <person name="Smith M.E."/>
        </authorList>
    </citation>
    <scope>NUCLEOTIDE SEQUENCE</scope>
    <source>
        <strain evidence="5">NBRC 105414</strain>
    </source>
</reference>
<keyword evidence="1 2" id="KW-0728">SH3 domain</keyword>
<dbReference type="Pfam" id="PF14604">
    <property type="entry name" value="SH3_9"/>
    <property type="match status" value="1"/>
</dbReference>
<organism evidence="5 6">
    <name type="scientific">Coemansia javaensis</name>
    <dbReference type="NCBI Taxonomy" id="2761396"/>
    <lineage>
        <taxon>Eukaryota</taxon>
        <taxon>Fungi</taxon>
        <taxon>Fungi incertae sedis</taxon>
        <taxon>Zoopagomycota</taxon>
        <taxon>Kickxellomycotina</taxon>
        <taxon>Kickxellomycetes</taxon>
        <taxon>Kickxellales</taxon>
        <taxon>Kickxellaceae</taxon>
        <taxon>Coemansia</taxon>
    </lineage>
</organism>
<evidence type="ECO:0000313" key="6">
    <source>
        <dbReference type="Proteomes" id="UP001140217"/>
    </source>
</evidence>
<feature type="compositionally biased region" description="Basic and acidic residues" evidence="3">
    <location>
        <begin position="164"/>
        <end position="174"/>
    </location>
</feature>
<dbReference type="InterPro" id="IPR036028">
    <property type="entry name" value="SH3-like_dom_sf"/>
</dbReference>
<dbReference type="Gene3D" id="2.30.30.40">
    <property type="entry name" value="SH3 Domains"/>
    <property type="match status" value="2"/>
</dbReference>
<feature type="region of interest" description="Disordered" evidence="3">
    <location>
        <begin position="1"/>
        <end position="131"/>
    </location>
</feature>